<feature type="region of interest" description="Disordered" evidence="4">
    <location>
        <begin position="526"/>
        <end position="553"/>
    </location>
</feature>
<dbReference type="Pfam" id="PF02212">
    <property type="entry name" value="GED"/>
    <property type="match status" value="1"/>
</dbReference>
<dbReference type="Gene3D" id="3.40.50.300">
    <property type="entry name" value="P-loop containing nucleotide triphosphate hydrolases"/>
    <property type="match status" value="1"/>
</dbReference>
<reference evidence="7" key="1">
    <citation type="journal article" date="2021" name="Proc. Natl. Acad. Sci. U.S.A.">
        <title>Three genomes in the algal genus Volvox reveal the fate of a haploid sex-determining region after a transition to homothallism.</title>
        <authorList>
            <person name="Yamamoto K."/>
            <person name="Hamaji T."/>
            <person name="Kawai-Toyooka H."/>
            <person name="Matsuzaki R."/>
            <person name="Takahashi F."/>
            <person name="Nishimura Y."/>
            <person name="Kawachi M."/>
            <person name="Noguchi H."/>
            <person name="Minakuchi Y."/>
            <person name="Umen J.G."/>
            <person name="Toyoda A."/>
            <person name="Nozaki H."/>
        </authorList>
    </citation>
    <scope>NUCLEOTIDE SEQUENCE</scope>
    <source>
        <strain evidence="7">NIES-3780</strain>
    </source>
</reference>
<evidence type="ECO:0000313" key="7">
    <source>
        <dbReference type="EMBL" id="GIL46269.1"/>
    </source>
</evidence>
<dbReference type="InterPro" id="IPR045063">
    <property type="entry name" value="Dynamin_N"/>
</dbReference>
<feature type="domain" description="Dynamin-type G" evidence="6">
    <location>
        <begin position="34"/>
        <end position="307"/>
    </location>
</feature>
<keyword evidence="2 3" id="KW-0342">GTP-binding</keyword>
<dbReference type="InterPro" id="IPR000375">
    <property type="entry name" value="Dynamin_stalk"/>
</dbReference>
<keyword evidence="1 3" id="KW-0547">Nucleotide-binding</keyword>
<dbReference type="InterPro" id="IPR022812">
    <property type="entry name" value="Dynamin"/>
</dbReference>
<dbReference type="InterPro" id="IPR003130">
    <property type="entry name" value="GED"/>
</dbReference>
<dbReference type="GO" id="GO:0005737">
    <property type="term" value="C:cytoplasm"/>
    <property type="evidence" value="ECO:0007669"/>
    <property type="project" value="TreeGrafter"/>
</dbReference>
<dbReference type="InterPro" id="IPR001401">
    <property type="entry name" value="Dynamin_GTPase"/>
</dbReference>
<dbReference type="Proteomes" id="UP000747399">
    <property type="component" value="Unassembled WGS sequence"/>
</dbReference>
<dbReference type="GO" id="GO:0005525">
    <property type="term" value="F:GTP binding"/>
    <property type="evidence" value="ECO:0007669"/>
    <property type="project" value="UniProtKB-KW"/>
</dbReference>
<protein>
    <recommendedName>
        <fullName evidence="9">Dynamin-related GTPase</fullName>
    </recommendedName>
</protein>
<dbReference type="InterPro" id="IPR027417">
    <property type="entry name" value="P-loop_NTPase"/>
</dbReference>
<evidence type="ECO:0000256" key="4">
    <source>
        <dbReference type="SAM" id="MobiDB-lite"/>
    </source>
</evidence>
<dbReference type="Pfam" id="PF00350">
    <property type="entry name" value="Dynamin_N"/>
    <property type="match status" value="1"/>
</dbReference>
<dbReference type="SMART" id="SM00053">
    <property type="entry name" value="DYNc"/>
    <property type="match status" value="1"/>
</dbReference>
<dbReference type="GO" id="GO:0005874">
    <property type="term" value="C:microtubule"/>
    <property type="evidence" value="ECO:0007669"/>
    <property type="project" value="TreeGrafter"/>
</dbReference>
<evidence type="ECO:0000256" key="2">
    <source>
        <dbReference type="ARBA" id="ARBA00023134"/>
    </source>
</evidence>
<feature type="compositionally biased region" description="Low complexity" evidence="4">
    <location>
        <begin position="539"/>
        <end position="553"/>
    </location>
</feature>
<dbReference type="SUPFAM" id="SSF52540">
    <property type="entry name" value="P-loop containing nucleoside triphosphate hydrolases"/>
    <property type="match status" value="1"/>
</dbReference>
<dbReference type="GO" id="GO:0008017">
    <property type="term" value="F:microtubule binding"/>
    <property type="evidence" value="ECO:0007669"/>
    <property type="project" value="TreeGrafter"/>
</dbReference>
<comment type="caution">
    <text evidence="7">The sequence shown here is derived from an EMBL/GenBank/DDBJ whole genome shotgun (WGS) entry which is preliminary data.</text>
</comment>
<dbReference type="PANTHER" id="PTHR11566">
    <property type="entry name" value="DYNAMIN"/>
    <property type="match status" value="1"/>
</dbReference>
<organism evidence="7 8">
    <name type="scientific">Volvox africanus</name>
    <dbReference type="NCBI Taxonomy" id="51714"/>
    <lineage>
        <taxon>Eukaryota</taxon>
        <taxon>Viridiplantae</taxon>
        <taxon>Chlorophyta</taxon>
        <taxon>core chlorophytes</taxon>
        <taxon>Chlorophyceae</taxon>
        <taxon>CS clade</taxon>
        <taxon>Chlamydomonadales</taxon>
        <taxon>Volvocaceae</taxon>
        <taxon>Volvox</taxon>
    </lineage>
</organism>
<dbReference type="InterPro" id="IPR030381">
    <property type="entry name" value="G_DYNAMIN_dom"/>
</dbReference>
<dbReference type="PANTHER" id="PTHR11566:SF21">
    <property type="entry name" value="DYNAMIN RELATED PROTEIN 1, ISOFORM A"/>
    <property type="match status" value="1"/>
</dbReference>
<gene>
    <name evidence="7" type="ORF">Vafri_3286</name>
</gene>
<dbReference type="FunFam" id="3.40.50.300:FF:001027">
    <property type="entry name" value="dynamin-related protein 3A"/>
    <property type="match status" value="1"/>
</dbReference>
<feature type="domain" description="GED" evidence="5">
    <location>
        <begin position="720"/>
        <end position="811"/>
    </location>
</feature>
<dbReference type="PROSITE" id="PS00410">
    <property type="entry name" value="G_DYNAMIN_1"/>
    <property type="match status" value="1"/>
</dbReference>
<evidence type="ECO:0000259" key="5">
    <source>
        <dbReference type="PROSITE" id="PS51388"/>
    </source>
</evidence>
<accession>A0A8J4AT63</accession>
<comment type="similarity">
    <text evidence="3">Belongs to the TRAFAC class dynamin-like GTPase superfamily. Dynamin/Fzo/YdjA family.</text>
</comment>
<dbReference type="AlphaFoldDB" id="A0A8J4AT63"/>
<dbReference type="GO" id="GO:0016020">
    <property type="term" value="C:membrane"/>
    <property type="evidence" value="ECO:0007669"/>
    <property type="project" value="TreeGrafter"/>
</dbReference>
<proteinExistence type="inferred from homology"/>
<dbReference type="InterPro" id="IPR019762">
    <property type="entry name" value="Dynamin_GTPase_CS"/>
</dbReference>
<dbReference type="EMBL" id="BNCO01000003">
    <property type="protein sequence ID" value="GIL46269.1"/>
    <property type="molecule type" value="Genomic_DNA"/>
</dbReference>
<name>A0A8J4AT63_9CHLO</name>
<evidence type="ECO:0000313" key="8">
    <source>
        <dbReference type="Proteomes" id="UP000747399"/>
    </source>
</evidence>
<keyword evidence="8" id="KW-1185">Reference proteome</keyword>
<dbReference type="Pfam" id="PF01031">
    <property type="entry name" value="Dynamin_M"/>
    <property type="match status" value="1"/>
</dbReference>
<dbReference type="GO" id="GO:0003924">
    <property type="term" value="F:GTPase activity"/>
    <property type="evidence" value="ECO:0007669"/>
    <property type="project" value="InterPro"/>
</dbReference>
<dbReference type="PROSITE" id="PS51388">
    <property type="entry name" value="GED"/>
    <property type="match status" value="1"/>
</dbReference>
<dbReference type="SMART" id="SM00302">
    <property type="entry name" value="GED"/>
    <property type="match status" value="1"/>
</dbReference>
<dbReference type="Gene3D" id="1.20.120.1240">
    <property type="entry name" value="Dynamin, middle domain"/>
    <property type="match status" value="2"/>
</dbReference>
<dbReference type="PRINTS" id="PR00195">
    <property type="entry name" value="DYNAMIN"/>
</dbReference>
<sequence>MAPDHSPDDTLGNSLIPIVNKLQDIFAQVTVDLKLDLPQVAVVGSQSSGKSSVLEALVGRDFLPRGNDIVTRRPLLLQLIKTSPGPTGRPAEWGEFLHAPGKMFYDFDRIRQEIQQETERLVGANKNVSDKPIRLKIFSPRVLTMTLVDLPGLTRIPVGDQPGDIEARIREMALEYIRRPNCIILAVSPANVDLATSDALQLAQVADPEGVRTIGVLTKLDIMDRGTDAAHILRNAHIPLRLGYIGVVLRAQADIMAGLPMPECRKREEVFFASHAEYRDVAAHCGVNNLARRLNAILVEHIRGLLPGLRRRIHEALEVRLAELRTLGDPEPVQSRSAKGAYLLQLLCDYAERYAAMLDGRHLDLNMAQQLSGGARVRAVFTEQFLPALTRLDPARDLTDGEVSTVIRNGAGVSGSLMVPQEPFELLARRAVQQLMAPSLSCKDRVHEELVRIAEAACPPETARFPQLQRHLAHAVVDFIRSGAAPAEAMIRSLVDCECDYINCDHPDFIGGRGAIRAVLQDRAARQAASSGQRKEATEGTGPTSSGASGSAVSGILPRKAMGALENGTRLPTPAIGLKGLPDHGTSLDEMFLPTGSRRRRSESESDIAAMTAMGSTAPSGAGGTLASGWFSWLLRDRPETGIGIHSSAAGSVSGMAGGGAGSGGSSGLMMGMGRGGDDGLAVAAAAAGGSLGPLPSLLARQLAGGSGRSRLTDSEAAEVEVVRRLVESYFAISRKNLSDLIPKTIMHFMVHYTKRGLQQHLIKALYRDDLLDALLTEADDVVARRSAAKEAVGVLRAAVSALEEVPNEMLLGAGSGGHGASNGTAAPNSSGTAVVNPFTAAVAAADAAAAASAHSEGPGGYLSAGSGGMMGSGSATSSLPPVPYSSGMGGFGSPGYGNDGGSVDRSVSMSAAANIASVATTQLQPMPFRTLEAL</sequence>
<dbReference type="CDD" id="cd08771">
    <property type="entry name" value="DLP_1"/>
    <property type="match status" value="1"/>
</dbReference>
<evidence type="ECO:0008006" key="9">
    <source>
        <dbReference type="Google" id="ProtNLM"/>
    </source>
</evidence>
<dbReference type="PROSITE" id="PS51718">
    <property type="entry name" value="G_DYNAMIN_2"/>
    <property type="match status" value="1"/>
</dbReference>
<evidence type="ECO:0000259" key="6">
    <source>
        <dbReference type="PROSITE" id="PS51718"/>
    </source>
</evidence>
<evidence type="ECO:0000256" key="1">
    <source>
        <dbReference type="ARBA" id="ARBA00022741"/>
    </source>
</evidence>
<evidence type="ECO:0000256" key="3">
    <source>
        <dbReference type="RuleBase" id="RU003932"/>
    </source>
</evidence>
<dbReference type="InterPro" id="IPR020850">
    <property type="entry name" value="GED_dom"/>
</dbReference>